<dbReference type="InterPro" id="IPR006158">
    <property type="entry name" value="Cobalamin-bd"/>
</dbReference>
<feature type="domain" description="B12-binding" evidence="6">
    <location>
        <begin position="5"/>
        <end position="140"/>
    </location>
</feature>
<evidence type="ECO:0000259" key="6">
    <source>
        <dbReference type="PROSITE" id="PS51332"/>
    </source>
</evidence>
<dbReference type="CDD" id="cd02068">
    <property type="entry name" value="radical_SAM_B12_BD"/>
    <property type="match status" value="1"/>
</dbReference>
<evidence type="ECO:0000256" key="1">
    <source>
        <dbReference type="ARBA" id="ARBA00001966"/>
    </source>
</evidence>
<dbReference type="Gene3D" id="3.80.30.20">
    <property type="entry name" value="tm_1862 like domain"/>
    <property type="match status" value="1"/>
</dbReference>
<evidence type="ECO:0000313" key="7">
    <source>
        <dbReference type="EMBL" id="SVC88366.1"/>
    </source>
</evidence>
<dbReference type="EMBL" id="UINC01116546">
    <property type="protein sequence ID" value="SVC88366.1"/>
    <property type="molecule type" value="Genomic_DNA"/>
</dbReference>
<dbReference type="PANTHER" id="PTHR43409">
    <property type="entry name" value="ANAEROBIC MAGNESIUM-PROTOPORPHYRIN IX MONOMETHYL ESTER CYCLASE-RELATED"/>
    <property type="match status" value="1"/>
</dbReference>
<proteinExistence type="predicted"/>
<dbReference type="PROSITE" id="PS51332">
    <property type="entry name" value="B12_BINDING"/>
    <property type="match status" value="1"/>
</dbReference>
<dbReference type="GO" id="GO:0003824">
    <property type="term" value="F:catalytic activity"/>
    <property type="evidence" value="ECO:0007669"/>
    <property type="project" value="InterPro"/>
</dbReference>
<organism evidence="7">
    <name type="scientific">marine metagenome</name>
    <dbReference type="NCBI Taxonomy" id="408172"/>
    <lineage>
        <taxon>unclassified sequences</taxon>
        <taxon>metagenomes</taxon>
        <taxon>ecological metagenomes</taxon>
    </lineage>
</organism>
<keyword evidence="3" id="KW-0479">Metal-binding</keyword>
<dbReference type="GO" id="GO:0005829">
    <property type="term" value="C:cytosol"/>
    <property type="evidence" value="ECO:0007669"/>
    <property type="project" value="TreeGrafter"/>
</dbReference>
<dbReference type="GO" id="GO:0051536">
    <property type="term" value="F:iron-sulfur cluster binding"/>
    <property type="evidence" value="ECO:0007669"/>
    <property type="project" value="UniProtKB-KW"/>
</dbReference>
<gene>
    <name evidence="7" type="ORF">METZ01_LOCUS341220</name>
</gene>
<dbReference type="InterPro" id="IPR051198">
    <property type="entry name" value="BchE-like"/>
</dbReference>
<dbReference type="GO" id="GO:0046872">
    <property type="term" value="F:metal ion binding"/>
    <property type="evidence" value="ECO:0007669"/>
    <property type="project" value="UniProtKB-KW"/>
</dbReference>
<keyword evidence="4" id="KW-0408">Iron</keyword>
<evidence type="ECO:0000256" key="5">
    <source>
        <dbReference type="ARBA" id="ARBA00023014"/>
    </source>
</evidence>
<dbReference type="PANTHER" id="PTHR43409:SF16">
    <property type="entry name" value="SLR0320 PROTEIN"/>
    <property type="match status" value="1"/>
</dbReference>
<accession>A0A382QSD6</accession>
<dbReference type="InterPro" id="IPR007197">
    <property type="entry name" value="rSAM"/>
</dbReference>
<sequence length="287" mass="33743">MVTVNSSQYNYKYGKQIHSPYSVAMLYAYIKSKEELTPHFSFEKTFVFRDNIDEDIKKCAGTDILLCSCYVWNWKITTHLAREVKKLNPNCLIIFGGPQVPEDTRGFFNEFPFVDILVHGEGEYIIENIFKVFLEDKDWSKVKGISTKLFRTAPQERINSLTDLPSPYLTNLIWDLVDKNSEVDWDTSWETNRGCPYQCTFCDWGSATFTKIRKVEEERLMKEIEWFADNKMRYIDCCDANFGIFEERDRRIAEKLKEQALEKKYPKKFGVAWAKNTTEKILPIAKE</sequence>
<dbReference type="InterPro" id="IPR023404">
    <property type="entry name" value="rSAM_horseshoe"/>
</dbReference>
<keyword evidence="2" id="KW-0949">S-adenosyl-L-methionine</keyword>
<dbReference type="Gene3D" id="3.40.50.280">
    <property type="entry name" value="Cobalamin-binding domain"/>
    <property type="match status" value="1"/>
</dbReference>
<evidence type="ECO:0000256" key="3">
    <source>
        <dbReference type="ARBA" id="ARBA00022723"/>
    </source>
</evidence>
<dbReference type="InterPro" id="IPR058240">
    <property type="entry name" value="rSAM_sf"/>
</dbReference>
<evidence type="ECO:0000256" key="4">
    <source>
        <dbReference type="ARBA" id="ARBA00023004"/>
    </source>
</evidence>
<dbReference type="SUPFAM" id="SSF102114">
    <property type="entry name" value="Radical SAM enzymes"/>
    <property type="match status" value="1"/>
</dbReference>
<keyword evidence="5" id="KW-0411">Iron-sulfur</keyword>
<dbReference type="AlphaFoldDB" id="A0A382QSD6"/>
<reference evidence="7" key="1">
    <citation type="submission" date="2018-05" db="EMBL/GenBank/DDBJ databases">
        <authorList>
            <person name="Lanie J.A."/>
            <person name="Ng W.-L."/>
            <person name="Kazmierczak K.M."/>
            <person name="Andrzejewski T.M."/>
            <person name="Davidsen T.M."/>
            <person name="Wayne K.J."/>
            <person name="Tettelin H."/>
            <person name="Glass J.I."/>
            <person name="Rusch D."/>
            <person name="Podicherti R."/>
            <person name="Tsui H.-C.T."/>
            <person name="Winkler M.E."/>
        </authorList>
    </citation>
    <scope>NUCLEOTIDE SEQUENCE</scope>
</reference>
<feature type="non-terminal residue" evidence="7">
    <location>
        <position position="287"/>
    </location>
</feature>
<comment type="cofactor">
    <cofactor evidence="1">
        <name>[4Fe-4S] cluster</name>
        <dbReference type="ChEBI" id="CHEBI:49883"/>
    </cofactor>
</comment>
<dbReference type="SFLD" id="SFLDS00029">
    <property type="entry name" value="Radical_SAM"/>
    <property type="match status" value="1"/>
</dbReference>
<protein>
    <recommendedName>
        <fullName evidence="6">B12-binding domain-containing protein</fullName>
    </recommendedName>
</protein>
<name>A0A382QSD6_9ZZZZ</name>
<dbReference type="GO" id="GO:0031419">
    <property type="term" value="F:cobalamin binding"/>
    <property type="evidence" value="ECO:0007669"/>
    <property type="project" value="InterPro"/>
</dbReference>
<dbReference type="SFLD" id="SFLDG01082">
    <property type="entry name" value="B12-binding_domain_containing"/>
    <property type="match status" value="1"/>
</dbReference>
<evidence type="ECO:0000256" key="2">
    <source>
        <dbReference type="ARBA" id="ARBA00022691"/>
    </source>
</evidence>